<feature type="compositionally biased region" description="Basic and acidic residues" evidence="1">
    <location>
        <begin position="600"/>
        <end position="615"/>
    </location>
</feature>
<feature type="compositionally biased region" description="Polar residues" evidence="1">
    <location>
        <begin position="868"/>
        <end position="888"/>
    </location>
</feature>
<evidence type="ECO:0000313" key="4">
    <source>
        <dbReference type="Proteomes" id="UP001152885"/>
    </source>
</evidence>
<feature type="region of interest" description="Disordered" evidence="1">
    <location>
        <begin position="595"/>
        <end position="617"/>
    </location>
</feature>
<evidence type="ECO:0000256" key="1">
    <source>
        <dbReference type="SAM" id="MobiDB-lite"/>
    </source>
</evidence>
<comment type="caution">
    <text evidence="3">The sequence shown here is derived from an EMBL/GenBank/DDBJ whole genome shotgun (WGS) entry which is preliminary data.</text>
</comment>
<sequence length="1046" mass="120065">MTTELKLPKLPTASLKRLTSTTYLTNAGLLTQDQFTRKKLKSILHVITRILKAKGTKTPHIFLPFRSKIKDENLEHFLGLLSPNGKLITNEALIEEICSTIDDFTLVSALKFFWSRLPNNEIIGYDVYLEFKRKEQELGYPKNGFLTIMPKCLSSSSHASIVYDFLDLLINIISNSQFNYLSGRKVSKMASFYAFNNIKKDVGFLNATIENEFNFIKGINVWKNQTNALFHLVLSFLRSMLPESDGETIKIPKTLQSLLITTSYPPNDENENTIKNFITIPCVCIKTTRPSMNAYELISKIRHSLSFTNKNDFLSIENYTILKNLFSQKATSDIINSLTEESRRIVNRITAEPIDNSKFDLNPGWCDCQFEIDHDIPLYSQIEINNVSIQDYYIWTWLTSLASDQPNTKKSLFGRSIVVEADISGFQKWIVLTEKTMTSDEYLKHFKLDKEKELPKPYSKKSPIKENINKDLPPPPVEDGKLENDVSVEKEEVSFKEDEEDSSFIVYPTQDYQEFEDYLNSTSLKEIENLTSKFSKTSVHEDILPKTKHNVRKAPPPIESTEIKSAPIQSRDLKPKPIEKDSEIVQHNEYYEPFDVYQPELDKKQNNANEERYDNYHIPTIVQPKISMEKNSFNNKEIQPHNNNANFASVSRESNDSTAQPATLREQGVQPRNEDQNKQEPLDVEEKELKEERRSKRKEKKKLEKQAQAAQLAAAQAAGFPFPFLPNGIPPPPPPDPNLISSDSSKSNFTSVSPFLIPENNKTVTASTKSPVKKRKSPKKVKPIDVDENKPLPDIHPEEPIKFEPKIQEEATLVESYNKNQQEQHDMSKVFSSPENSQPPSEVSQVSAKSLPNNTQQPSPQFTQQSPRAKSQSPIHQQDYSQSFQNPKMNGFYHQQQQHQYLHPTHNQGLYQQQPMSQYQQPMMMQQPMMTQQPMQQPPTHHHPYQQYPQMQMQMLAPQLPMQQQQYAPQIVSPQMQPFMTSQVQLPQQQPLQMYGMPPMKKPGMTNSASNNAMMNMVPMGQRHNKNQTTNKANLRNAFISGNYGI</sequence>
<feature type="compositionally biased region" description="Basic and acidic residues" evidence="1">
    <location>
        <begin position="782"/>
        <end position="809"/>
    </location>
</feature>
<feature type="compositionally biased region" description="Polar residues" evidence="1">
    <location>
        <begin position="635"/>
        <end position="661"/>
    </location>
</feature>
<keyword evidence="4" id="KW-1185">Reference proteome</keyword>
<feature type="compositionally biased region" description="Low complexity" evidence="1">
    <location>
        <begin position="706"/>
        <end position="727"/>
    </location>
</feature>
<dbReference type="EMBL" id="CANTUO010000003">
    <property type="protein sequence ID" value="CAI5758783.1"/>
    <property type="molecule type" value="Genomic_DNA"/>
</dbReference>
<organism evidence="3 4">
    <name type="scientific">Candida verbasci</name>
    <dbReference type="NCBI Taxonomy" id="1227364"/>
    <lineage>
        <taxon>Eukaryota</taxon>
        <taxon>Fungi</taxon>
        <taxon>Dikarya</taxon>
        <taxon>Ascomycota</taxon>
        <taxon>Saccharomycotina</taxon>
        <taxon>Pichiomycetes</taxon>
        <taxon>Debaryomycetaceae</taxon>
        <taxon>Candida/Lodderomyces clade</taxon>
        <taxon>Candida</taxon>
    </lineage>
</organism>
<feature type="region of interest" description="Disordered" evidence="1">
    <location>
        <begin position="635"/>
        <end position="888"/>
    </location>
</feature>
<dbReference type="PANTHER" id="PTHR28093:SF1">
    <property type="entry name" value="MORPHOGENESIS-RELATED PROTEIN MSB1"/>
    <property type="match status" value="1"/>
</dbReference>
<feature type="compositionally biased region" description="Low complexity" evidence="1">
    <location>
        <begin position="852"/>
        <end position="867"/>
    </location>
</feature>
<dbReference type="CDD" id="cd04401">
    <property type="entry name" value="RhoGAP_fMSB1"/>
    <property type="match status" value="1"/>
</dbReference>
<feature type="compositionally biased region" description="Polar residues" evidence="1">
    <location>
        <begin position="830"/>
        <end position="851"/>
    </location>
</feature>
<dbReference type="InterPro" id="IPR012965">
    <property type="entry name" value="Msb1/Mug8_dom"/>
</dbReference>
<reference evidence="3" key="1">
    <citation type="submission" date="2022-12" db="EMBL/GenBank/DDBJ databases">
        <authorList>
            <person name="Brejova B."/>
        </authorList>
    </citation>
    <scope>NUCLEOTIDE SEQUENCE</scope>
</reference>
<name>A0A9W4TWP0_9ASCO</name>
<evidence type="ECO:0000313" key="3">
    <source>
        <dbReference type="EMBL" id="CAI5758783.1"/>
    </source>
</evidence>
<dbReference type="Proteomes" id="UP001152885">
    <property type="component" value="Unassembled WGS sequence"/>
</dbReference>
<feature type="compositionally biased region" description="Pro residues" evidence="1">
    <location>
        <begin position="728"/>
        <end position="737"/>
    </location>
</feature>
<evidence type="ECO:0000259" key="2">
    <source>
        <dbReference type="Pfam" id="PF08101"/>
    </source>
</evidence>
<dbReference type="OrthoDB" id="3362494at2759"/>
<protein>
    <recommendedName>
        <fullName evidence="2">Meiotically up-regulated protein Msb1/Mug8 domain-containing protein</fullName>
    </recommendedName>
</protein>
<gene>
    <name evidence="3" type="ORF">CANVERA_P3295</name>
</gene>
<dbReference type="AlphaFoldDB" id="A0A9W4TWP0"/>
<accession>A0A9W4TWP0</accession>
<proteinExistence type="predicted"/>
<feature type="domain" description="Meiotically up-regulated protein Msb1/Mug8" evidence="2">
    <location>
        <begin position="34"/>
        <end position="434"/>
    </location>
</feature>
<feature type="region of interest" description="Disordered" evidence="1">
    <location>
        <begin position="456"/>
        <end position="484"/>
    </location>
</feature>
<dbReference type="InterPro" id="IPR037508">
    <property type="entry name" value="Msb1/Mug8"/>
</dbReference>
<dbReference type="Pfam" id="PF08101">
    <property type="entry name" value="Msb1-Mug8_dom"/>
    <property type="match status" value="1"/>
</dbReference>
<feature type="compositionally biased region" description="Basic residues" evidence="1">
    <location>
        <begin position="771"/>
        <end position="781"/>
    </location>
</feature>
<feature type="compositionally biased region" description="Basic and acidic residues" evidence="1">
    <location>
        <begin position="672"/>
        <end position="681"/>
    </location>
</feature>
<dbReference type="PANTHER" id="PTHR28093">
    <property type="entry name" value="MORPHOGENESIS-RELATED PROTEIN MSB1"/>
    <property type="match status" value="1"/>
</dbReference>